<evidence type="ECO:0000259" key="8">
    <source>
        <dbReference type="Pfam" id="PF01850"/>
    </source>
</evidence>
<organism evidence="9 10">
    <name type="scientific">Calothrix parasitica NIES-267</name>
    <dbReference type="NCBI Taxonomy" id="1973488"/>
    <lineage>
        <taxon>Bacteria</taxon>
        <taxon>Bacillati</taxon>
        <taxon>Cyanobacteriota</taxon>
        <taxon>Cyanophyceae</taxon>
        <taxon>Nostocales</taxon>
        <taxon>Calotrichaceae</taxon>
        <taxon>Calothrix</taxon>
    </lineage>
</organism>
<dbReference type="AlphaFoldDB" id="A0A1Z4M2V6"/>
<protein>
    <recommendedName>
        <fullName evidence="8">PIN domain-containing protein</fullName>
    </recommendedName>
</protein>
<evidence type="ECO:0000256" key="7">
    <source>
        <dbReference type="ARBA" id="ARBA00038093"/>
    </source>
</evidence>
<keyword evidence="2" id="KW-1277">Toxin-antitoxin system</keyword>
<comment type="similarity">
    <text evidence="7">Belongs to the PINc/VapC protein family.</text>
</comment>
<reference evidence="9 10" key="1">
    <citation type="submission" date="2017-06" db="EMBL/GenBank/DDBJ databases">
        <title>Genome sequencing of cyanobaciteial culture collection at National Institute for Environmental Studies (NIES).</title>
        <authorList>
            <person name="Hirose Y."/>
            <person name="Shimura Y."/>
            <person name="Fujisawa T."/>
            <person name="Nakamura Y."/>
            <person name="Kawachi M."/>
        </authorList>
    </citation>
    <scope>NUCLEOTIDE SEQUENCE [LARGE SCALE GENOMIC DNA]</scope>
    <source>
        <strain evidence="9 10">NIES-267</strain>
        <plasmid evidence="10">Plasmid2 dna</plasmid>
    </source>
</reference>
<evidence type="ECO:0000313" key="9">
    <source>
        <dbReference type="EMBL" id="BAY87834.1"/>
    </source>
</evidence>
<evidence type="ECO:0000256" key="3">
    <source>
        <dbReference type="ARBA" id="ARBA00022722"/>
    </source>
</evidence>
<dbReference type="GO" id="GO:0046872">
    <property type="term" value="F:metal ion binding"/>
    <property type="evidence" value="ECO:0007669"/>
    <property type="project" value="UniProtKB-KW"/>
</dbReference>
<gene>
    <name evidence="9" type="ORF">NIES267_73580</name>
</gene>
<keyword evidence="5" id="KW-0378">Hydrolase</keyword>
<accession>A0A1Z4M2V6</accession>
<dbReference type="SUPFAM" id="SSF88723">
    <property type="entry name" value="PIN domain-like"/>
    <property type="match status" value="1"/>
</dbReference>
<geneLocation type="plasmid" evidence="10">
    <name>Plasmid2 dna</name>
</geneLocation>
<dbReference type="Proteomes" id="UP000218418">
    <property type="component" value="Plasmid plasmid2"/>
</dbReference>
<dbReference type="EMBL" id="AP018229">
    <property type="protein sequence ID" value="BAY87834.1"/>
    <property type="molecule type" value="Genomic_DNA"/>
</dbReference>
<evidence type="ECO:0000256" key="4">
    <source>
        <dbReference type="ARBA" id="ARBA00022723"/>
    </source>
</evidence>
<proteinExistence type="inferred from homology"/>
<comment type="cofactor">
    <cofactor evidence="1">
        <name>Mg(2+)</name>
        <dbReference type="ChEBI" id="CHEBI:18420"/>
    </cofactor>
</comment>
<evidence type="ECO:0000313" key="10">
    <source>
        <dbReference type="Proteomes" id="UP000218418"/>
    </source>
</evidence>
<evidence type="ECO:0000256" key="1">
    <source>
        <dbReference type="ARBA" id="ARBA00001946"/>
    </source>
</evidence>
<keyword evidence="10" id="KW-1185">Reference proteome</keyword>
<dbReference type="Gene3D" id="3.40.50.1010">
    <property type="entry name" value="5'-nuclease"/>
    <property type="match status" value="1"/>
</dbReference>
<keyword evidence="6" id="KW-0460">Magnesium</keyword>
<dbReference type="PANTHER" id="PTHR33653:SF1">
    <property type="entry name" value="RIBONUCLEASE VAPC2"/>
    <property type="match status" value="1"/>
</dbReference>
<dbReference type="OrthoDB" id="9796690at2"/>
<dbReference type="GO" id="GO:0016787">
    <property type="term" value="F:hydrolase activity"/>
    <property type="evidence" value="ECO:0007669"/>
    <property type="project" value="UniProtKB-KW"/>
</dbReference>
<keyword evidence="3" id="KW-0540">Nuclease</keyword>
<keyword evidence="4" id="KW-0479">Metal-binding</keyword>
<evidence type="ECO:0000256" key="5">
    <source>
        <dbReference type="ARBA" id="ARBA00022801"/>
    </source>
</evidence>
<feature type="domain" description="PIN" evidence="8">
    <location>
        <begin position="13"/>
        <end position="130"/>
    </location>
</feature>
<keyword evidence="9" id="KW-0614">Plasmid</keyword>
<name>A0A1Z4M2V6_9CYAN</name>
<dbReference type="PANTHER" id="PTHR33653">
    <property type="entry name" value="RIBONUCLEASE VAPC2"/>
    <property type="match status" value="1"/>
</dbReference>
<dbReference type="InterPro" id="IPR029060">
    <property type="entry name" value="PIN-like_dom_sf"/>
</dbReference>
<dbReference type="InterPro" id="IPR002716">
    <property type="entry name" value="PIN_dom"/>
</dbReference>
<evidence type="ECO:0000256" key="6">
    <source>
        <dbReference type="ARBA" id="ARBA00022842"/>
    </source>
</evidence>
<dbReference type="InterPro" id="IPR050556">
    <property type="entry name" value="Type_II_TA_system_RNase"/>
</dbReference>
<sequence>MNTTMMKTKSKRYLIDTNIYTNYLKDNQHHQLNKFIDSLNAQEVIVSSFVLLELLTFYRNSPENIKKPLMGLIAKIMKAEIVDFNHNDLSVCLDVRSELVKQGRTNRSLDPMLATLAITHDCILVTANKKDFIGIPNLKTKLYSQQFQRWE</sequence>
<dbReference type="CDD" id="cd09881">
    <property type="entry name" value="PIN_VapC4-5_FitB-like"/>
    <property type="match status" value="1"/>
</dbReference>
<dbReference type="Pfam" id="PF01850">
    <property type="entry name" value="PIN"/>
    <property type="match status" value="1"/>
</dbReference>
<dbReference type="GO" id="GO:0004518">
    <property type="term" value="F:nuclease activity"/>
    <property type="evidence" value="ECO:0007669"/>
    <property type="project" value="UniProtKB-KW"/>
</dbReference>
<evidence type="ECO:0000256" key="2">
    <source>
        <dbReference type="ARBA" id="ARBA00022649"/>
    </source>
</evidence>